<dbReference type="OrthoDB" id="10254221at2759"/>
<evidence type="ECO:0000256" key="1">
    <source>
        <dbReference type="ARBA" id="ARBA00038376"/>
    </source>
</evidence>
<reference evidence="4" key="1">
    <citation type="journal article" date="2014" name="Proc. Natl. Acad. Sci. U.S.A.">
        <title>Extensive sampling of basidiomycete genomes demonstrates inadequacy of the white-rot/brown-rot paradigm for wood decay fungi.</title>
        <authorList>
            <person name="Riley R."/>
            <person name="Salamov A.A."/>
            <person name="Brown D.W."/>
            <person name="Nagy L.G."/>
            <person name="Floudas D."/>
            <person name="Held B.W."/>
            <person name="Levasseur A."/>
            <person name="Lombard V."/>
            <person name="Morin E."/>
            <person name="Otillar R."/>
            <person name="Lindquist E.A."/>
            <person name="Sun H."/>
            <person name="LaButti K.M."/>
            <person name="Schmutz J."/>
            <person name="Jabbour D."/>
            <person name="Luo H."/>
            <person name="Baker S.E."/>
            <person name="Pisabarro A.G."/>
            <person name="Walton J.D."/>
            <person name="Blanchette R.A."/>
            <person name="Henrissat B."/>
            <person name="Martin F."/>
            <person name="Cullen D."/>
            <person name="Hibbett D.S."/>
            <person name="Grigoriev I.V."/>
        </authorList>
    </citation>
    <scope>NUCLEOTIDE SEQUENCE [LARGE SCALE GENOMIC DNA]</scope>
    <source>
        <strain evidence="4">FD-172 SS1</strain>
    </source>
</reference>
<dbReference type="HOGENOM" id="CLU_025711_4_3_1"/>
<comment type="similarity">
    <text evidence="1">Belongs to the avfA family.</text>
</comment>
<dbReference type="AlphaFoldDB" id="A0A067MJ46"/>
<keyword evidence="4" id="KW-1185">Reference proteome</keyword>
<dbReference type="EMBL" id="KL198057">
    <property type="protein sequence ID" value="KDQ11596.1"/>
    <property type="molecule type" value="Genomic_DNA"/>
</dbReference>
<evidence type="ECO:0000259" key="2">
    <source>
        <dbReference type="Pfam" id="PF13460"/>
    </source>
</evidence>
<dbReference type="SUPFAM" id="SSF51735">
    <property type="entry name" value="NAD(P)-binding Rossmann-fold domains"/>
    <property type="match status" value="1"/>
</dbReference>
<evidence type="ECO:0000313" key="3">
    <source>
        <dbReference type="EMBL" id="KDQ11596.1"/>
    </source>
</evidence>
<dbReference type="PANTHER" id="PTHR43355:SF2">
    <property type="entry name" value="FLAVIN REDUCTASE (NADPH)"/>
    <property type="match status" value="1"/>
</dbReference>
<dbReference type="GO" id="GO:0016646">
    <property type="term" value="F:oxidoreductase activity, acting on the CH-NH group of donors, NAD or NADP as acceptor"/>
    <property type="evidence" value="ECO:0007669"/>
    <property type="project" value="TreeGrafter"/>
</dbReference>
<dbReference type="Pfam" id="PF13460">
    <property type="entry name" value="NAD_binding_10"/>
    <property type="match status" value="1"/>
</dbReference>
<name>A0A067MJ46_BOTB1</name>
<dbReference type="InParanoid" id="A0A067MJ46"/>
<dbReference type="InterPro" id="IPR016040">
    <property type="entry name" value="NAD(P)-bd_dom"/>
</dbReference>
<gene>
    <name evidence="3" type="ORF">BOTBODRAFT_453510</name>
</gene>
<dbReference type="InterPro" id="IPR051606">
    <property type="entry name" value="Polyketide_Oxido-like"/>
</dbReference>
<dbReference type="PANTHER" id="PTHR43355">
    <property type="entry name" value="FLAVIN REDUCTASE (NADPH)"/>
    <property type="match status" value="1"/>
</dbReference>
<sequence>MKLLTLGGTGPSGLEIIDAALARSHSLVVFVRSPQKLPEKVHAHPDVTVVQGSIHDYDALFAALDGVDAVVSTLGGVPFQKNDLPIKRGYECVIKAMKARGIKRIVLNGTVAISDPENDRRSVKAMLNVGAVHLLVHSMYVDVVACGKLFMSEAAEGLDWTILRVPVLNNGPRTEVIAGYVGDGKVGWSLSRSDIGWFFVNEVESGQWIRKLPMISSGSPLRSD</sequence>
<dbReference type="STRING" id="930990.A0A067MJ46"/>
<evidence type="ECO:0000313" key="4">
    <source>
        <dbReference type="Proteomes" id="UP000027195"/>
    </source>
</evidence>
<accession>A0A067MJ46</accession>
<dbReference type="Proteomes" id="UP000027195">
    <property type="component" value="Unassembled WGS sequence"/>
</dbReference>
<proteinExistence type="inferred from homology"/>
<feature type="domain" description="NAD(P)-binding" evidence="2">
    <location>
        <begin position="7"/>
        <end position="202"/>
    </location>
</feature>
<organism evidence="3 4">
    <name type="scientific">Botryobasidium botryosum (strain FD-172 SS1)</name>
    <dbReference type="NCBI Taxonomy" id="930990"/>
    <lineage>
        <taxon>Eukaryota</taxon>
        <taxon>Fungi</taxon>
        <taxon>Dikarya</taxon>
        <taxon>Basidiomycota</taxon>
        <taxon>Agaricomycotina</taxon>
        <taxon>Agaricomycetes</taxon>
        <taxon>Cantharellales</taxon>
        <taxon>Botryobasidiaceae</taxon>
        <taxon>Botryobasidium</taxon>
    </lineage>
</organism>
<dbReference type="InterPro" id="IPR036291">
    <property type="entry name" value="NAD(P)-bd_dom_sf"/>
</dbReference>
<protein>
    <recommendedName>
        <fullName evidence="2">NAD(P)-binding domain-containing protein</fullName>
    </recommendedName>
</protein>
<dbReference type="Gene3D" id="3.40.50.720">
    <property type="entry name" value="NAD(P)-binding Rossmann-like Domain"/>
    <property type="match status" value="1"/>
</dbReference>